<keyword evidence="3" id="KW-0804">Transcription</keyword>
<dbReference type="Pfam" id="PF00356">
    <property type="entry name" value="LacI"/>
    <property type="match status" value="1"/>
</dbReference>
<organism evidence="5 6">
    <name type="scientific">Pseudomonas syringae pv. actinidiae ICMP 18807</name>
    <dbReference type="NCBI Taxonomy" id="1194404"/>
    <lineage>
        <taxon>Bacteria</taxon>
        <taxon>Pseudomonadati</taxon>
        <taxon>Pseudomonadota</taxon>
        <taxon>Gammaproteobacteria</taxon>
        <taxon>Pseudomonadales</taxon>
        <taxon>Pseudomonadaceae</taxon>
        <taxon>Pseudomonas</taxon>
        <taxon>Pseudomonas syringae</taxon>
    </lineage>
</organism>
<evidence type="ECO:0000256" key="3">
    <source>
        <dbReference type="ARBA" id="ARBA00023163"/>
    </source>
</evidence>
<evidence type="ECO:0000259" key="4">
    <source>
        <dbReference type="PROSITE" id="PS50932"/>
    </source>
</evidence>
<evidence type="ECO:0000256" key="2">
    <source>
        <dbReference type="ARBA" id="ARBA00023125"/>
    </source>
</evidence>
<accession>S6UU58</accession>
<dbReference type="CDD" id="cd01392">
    <property type="entry name" value="HTH_LacI"/>
    <property type="match status" value="1"/>
</dbReference>
<feature type="non-terminal residue" evidence="5">
    <location>
        <position position="82"/>
    </location>
</feature>
<gene>
    <name evidence="5" type="ORF">A244_08470</name>
</gene>
<dbReference type="GO" id="GO:0003700">
    <property type="term" value="F:DNA-binding transcription factor activity"/>
    <property type="evidence" value="ECO:0007669"/>
    <property type="project" value="TreeGrafter"/>
</dbReference>
<dbReference type="AlphaFoldDB" id="S6UU58"/>
<dbReference type="InterPro" id="IPR000843">
    <property type="entry name" value="HTH_LacI"/>
</dbReference>
<dbReference type="Gene3D" id="3.40.50.2300">
    <property type="match status" value="1"/>
</dbReference>
<protein>
    <submittedName>
        <fullName evidence="5">LacI family transcriptional regulator</fullName>
    </submittedName>
</protein>
<sequence length="82" mass="9136">MTDLKDVARLAGVSRATAARAFASPKVVRAETRERIFVAARELGFRPNRLGRQLRLQTTNLIGVIVPNLLNPVFAEQFQAME</sequence>
<dbReference type="PANTHER" id="PTHR30146">
    <property type="entry name" value="LACI-RELATED TRANSCRIPTIONAL REPRESSOR"/>
    <property type="match status" value="1"/>
</dbReference>
<dbReference type="SMART" id="SM00354">
    <property type="entry name" value="HTH_LACI"/>
    <property type="match status" value="1"/>
</dbReference>
<name>S6UU58_PSESF</name>
<dbReference type="Proteomes" id="UP000015729">
    <property type="component" value="Unassembled WGS sequence"/>
</dbReference>
<evidence type="ECO:0000256" key="1">
    <source>
        <dbReference type="ARBA" id="ARBA00023015"/>
    </source>
</evidence>
<evidence type="ECO:0000313" key="6">
    <source>
        <dbReference type="Proteomes" id="UP000015729"/>
    </source>
</evidence>
<keyword evidence="2" id="KW-0238">DNA-binding</keyword>
<reference evidence="5 6" key="1">
    <citation type="journal article" date="2013" name="PLoS Pathog.">
        <title>Genomic analysis of the Kiwifruit pathogen Pseudomonas syringae pv. actinidiae provides insight into the origins of an emergent plant disease.</title>
        <authorList>
            <person name="McCann H.C."/>
            <person name="Rikkerink E.H."/>
            <person name="Bertels F."/>
            <person name="Fiers M."/>
            <person name="Lu A."/>
            <person name="Rees-George J."/>
            <person name="Andersen M.T."/>
            <person name="Gleave A.P."/>
            <person name="Haubold B."/>
            <person name="Wohlers M.W."/>
            <person name="Guttman D.S."/>
            <person name="Wang P.W."/>
            <person name="Straub C."/>
            <person name="Vanneste J.L."/>
            <person name="Rainey P.B."/>
            <person name="Templeton M.D."/>
        </authorList>
    </citation>
    <scope>NUCLEOTIDE SEQUENCE [LARGE SCALE GENOMIC DNA]</scope>
    <source>
        <strain evidence="5 6">ICMP 18807</strain>
    </source>
</reference>
<keyword evidence="1" id="KW-0805">Transcription regulation</keyword>
<dbReference type="PATRIC" id="fig|1194404.4.peg.1772"/>
<dbReference type="EMBL" id="AOKG01000535">
    <property type="protein sequence ID" value="EPN59530.1"/>
    <property type="molecule type" value="Genomic_DNA"/>
</dbReference>
<dbReference type="SUPFAM" id="SSF47413">
    <property type="entry name" value="lambda repressor-like DNA-binding domains"/>
    <property type="match status" value="1"/>
</dbReference>
<dbReference type="GO" id="GO:0000976">
    <property type="term" value="F:transcription cis-regulatory region binding"/>
    <property type="evidence" value="ECO:0007669"/>
    <property type="project" value="TreeGrafter"/>
</dbReference>
<feature type="domain" description="HTH lacI-type" evidence="4">
    <location>
        <begin position="1"/>
        <end position="56"/>
    </location>
</feature>
<proteinExistence type="predicted"/>
<evidence type="ECO:0000313" key="5">
    <source>
        <dbReference type="EMBL" id="EPN59530.1"/>
    </source>
</evidence>
<comment type="caution">
    <text evidence="5">The sequence shown here is derived from an EMBL/GenBank/DDBJ whole genome shotgun (WGS) entry which is preliminary data.</text>
</comment>
<dbReference type="PROSITE" id="PS50932">
    <property type="entry name" value="HTH_LACI_2"/>
    <property type="match status" value="1"/>
</dbReference>
<dbReference type="InterPro" id="IPR010982">
    <property type="entry name" value="Lambda_DNA-bd_dom_sf"/>
</dbReference>
<dbReference type="PANTHER" id="PTHR30146:SF109">
    <property type="entry name" value="HTH-TYPE TRANSCRIPTIONAL REGULATOR GALS"/>
    <property type="match status" value="1"/>
</dbReference>
<dbReference type="Gene3D" id="1.10.260.40">
    <property type="entry name" value="lambda repressor-like DNA-binding domains"/>
    <property type="match status" value="1"/>
</dbReference>